<organism evidence="1 2">
    <name type="scientific">Solanum commersonii</name>
    <name type="common">Commerson's wild potato</name>
    <name type="synonym">Commerson's nightshade</name>
    <dbReference type="NCBI Taxonomy" id="4109"/>
    <lineage>
        <taxon>Eukaryota</taxon>
        <taxon>Viridiplantae</taxon>
        <taxon>Streptophyta</taxon>
        <taxon>Embryophyta</taxon>
        <taxon>Tracheophyta</taxon>
        <taxon>Spermatophyta</taxon>
        <taxon>Magnoliopsida</taxon>
        <taxon>eudicotyledons</taxon>
        <taxon>Gunneridae</taxon>
        <taxon>Pentapetalae</taxon>
        <taxon>asterids</taxon>
        <taxon>lamiids</taxon>
        <taxon>Solanales</taxon>
        <taxon>Solanaceae</taxon>
        <taxon>Solanoideae</taxon>
        <taxon>Solaneae</taxon>
        <taxon>Solanum</taxon>
    </lineage>
</organism>
<proteinExistence type="predicted"/>
<dbReference type="Proteomes" id="UP000824120">
    <property type="component" value="Chromosome 6"/>
</dbReference>
<name>A0A9J5YGK8_SOLCO</name>
<accession>A0A9J5YGK8</accession>
<dbReference type="AlphaFoldDB" id="A0A9J5YGK8"/>
<keyword evidence="2" id="KW-1185">Reference proteome</keyword>
<protein>
    <submittedName>
        <fullName evidence="1">Uncharacterized protein</fullName>
    </submittedName>
</protein>
<evidence type="ECO:0000313" key="2">
    <source>
        <dbReference type="Proteomes" id="UP000824120"/>
    </source>
</evidence>
<sequence>MKLNPMQLWKMKYGNQNVALAFKLAYRGEQVHHDQKETEVLKAKQLMIGQGPVLDYIEDSGLEEIA</sequence>
<reference evidence="1 2" key="1">
    <citation type="submission" date="2020-09" db="EMBL/GenBank/DDBJ databases">
        <title>De no assembly of potato wild relative species, Solanum commersonii.</title>
        <authorList>
            <person name="Cho K."/>
        </authorList>
    </citation>
    <scope>NUCLEOTIDE SEQUENCE [LARGE SCALE GENOMIC DNA]</scope>
    <source>
        <strain evidence="1">LZ3.2</strain>
        <tissue evidence="1">Leaf</tissue>
    </source>
</reference>
<gene>
    <name evidence="1" type="ORF">H5410_029742</name>
</gene>
<evidence type="ECO:0000313" key="1">
    <source>
        <dbReference type="EMBL" id="KAG5598372.1"/>
    </source>
</evidence>
<comment type="caution">
    <text evidence="1">The sequence shown here is derived from an EMBL/GenBank/DDBJ whole genome shotgun (WGS) entry which is preliminary data.</text>
</comment>
<dbReference type="EMBL" id="JACXVP010000006">
    <property type="protein sequence ID" value="KAG5598372.1"/>
    <property type="molecule type" value="Genomic_DNA"/>
</dbReference>